<feature type="compositionally biased region" description="Basic and acidic residues" evidence="1">
    <location>
        <begin position="953"/>
        <end position="964"/>
    </location>
</feature>
<gene>
    <name evidence="3" type="ORF">KTT_49180</name>
</gene>
<accession>A0A402A7M3</accession>
<feature type="region of interest" description="Disordered" evidence="1">
    <location>
        <begin position="885"/>
        <end position="1020"/>
    </location>
</feature>
<comment type="caution">
    <text evidence="3">The sequence shown here is derived from an EMBL/GenBank/DDBJ whole genome shotgun (WGS) entry which is preliminary data.</text>
</comment>
<name>A0A402A7M3_9CHLR</name>
<feature type="transmembrane region" description="Helical" evidence="2">
    <location>
        <begin position="242"/>
        <end position="263"/>
    </location>
</feature>
<dbReference type="CDD" id="cd01127">
    <property type="entry name" value="TrwB_TraG_TraD_VirD4"/>
    <property type="match status" value="1"/>
</dbReference>
<keyword evidence="2" id="KW-0472">Membrane</keyword>
<dbReference type="OrthoDB" id="140011at2"/>
<feature type="transmembrane region" description="Helical" evidence="2">
    <location>
        <begin position="217"/>
        <end position="236"/>
    </location>
</feature>
<sequence>MGQRMTSTIHHADAATTPVAPLPQMERITAPVGTEHVMLIMPSEEGELQASAMENFFQACATDEVFGLELVGTRREQGFVLRASSAKQLVLLCKQFSAQYPQAELHRIEPAADPLFLRPGEHAVVGEFALSQKPWMPLKTFSGKTLTEPGADPLAGILAAMEPLGSGQRCICQLALVRAPDNWIGRYIRKSVEHPLQGERDARTRERKPSTEASEGFKTMLLIGGIFGSLLFYHWYIMHAWFSLTLFLIALVATGIALLWWHIKQSRQDIYDMKLVSEKLSRQAFYTHLRVVAIGQHINSTEEHLKTHIKRLEVAYRQFTLSSANSLFLKHTKYIQPEYKQAALLPCIAAAFPYHHPWLKFIHGGAPGPDICNGLELSGAFHLPQAVTDLPLIRRLSVKHLLASPQIAQEIEQTPAPLLPALIGHSRHRGFSIPVYLPYETLFSHKFLVARSRYGKSTLIQLLAQAAMQTVRDHTPQPGLFIIDPHKDLIEDLLLLIPPHRSKDVILLDLTDTQYVVALNPLDASMGFTRDQAVANLMSSFERVWSDFWGPRMSYFLKAVCLLLYTLNQKKVQQGQAKKQYTLLDINPLLQYPDYALQVLDELDMSEIWHQELLVWWQNVYFALPKQSSFRSEVIMPIVTKLGVFQDNQQIRKIVGQPITRAPIHTSITEGKIVLCALSSRDMDDAAVNVLGSTLINLLHRAFRMQESLPLLKRRKVFCAVDEFHAFSGGDYDRLLSEDGKFGCSMLLATQNLKRLNKIRDGLLEMVFSTCDNICAFNVSAADAKLLEEELRKVVEQKHIISQPRLHCYARLAITGYPVQIVSVTLAKPSSWQHTPLHIRQADEIRQSNQQQNALAADIDRDYAQHLSQFLNVIPFAQKVQRDAQADRKIRQEREEAEQRAADIRQQTAGPDRTTPFPGTSSPSKTKEQVQQKSDDPPATPKNNLPTNTSSKGGEHQESRDGRRNHPRSKRKQNTTKDPVGIAPPAQQGESFQQQETEYHPPLSPDSSEGRRLSRENEQE</sequence>
<feature type="compositionally biased region" description="Basic and acidic residues" evidence="1">
    <location>
        <begin position="925"/>
        <end position="936"/>
    </location>
</feature>
<evidence type="ECO:0000313" key="3">
    <source>
        <dbReference type="EMBL" id="GCE15059.1"/>
    </source>
</evidence>
<evidence type="ECO:0008006" key="5">
    <source>
        <dbReference type="Google" id="ProtNLM"/>
    </source>
</evidence>
<dbReference type="AlphaFoldDB" id="A0A402A7M3"/>
<evidence type="ECO:0000256" key="1">
    <source>
        <dbReference type="SAM" id="MobiDB-lite"/>
    </source>
</evidence>
<dbReference type="Proteomes" id="UP000287352">
    <property type="component" value="Unassembled WGS sequence"/>
</dbReference>
<dbReference type="RefSeq" id="WP_126582569.1">
    <property type="nucleotide sequence ID" value="NZ_BIFR01000002.1"/>
</dbReference>
<keyword evidence="2" id="KW-0812">Transmembrane</keyword>
<organism evidence="3 4">
    <name type="scientific">Tengunoibacter tsumagoiensis</name>
    <dbReference type="NCBI Taxonomy" id="2014871"/>
    <lineage>
        <taxon>Bacteria</taxon>
        <taxon>Bacillati</taxon>
        <taxon>Chloroflexota</taxon>
        <taxon>Ktedonobacteria</taxon>
        <taxon>Ktedonobacterales</taxon>
        <taxon>Dictyobacteraceae</taxon>
        <taxon>Tengunoibacter</taxon>
    </lineage>
</organism>
<feature type="compositionally biased region" description="Basic and acidic residues" evidence="1">
    <location>
        <begin position="1008"/>
        <end position="1020"/>
    </location>
</feature>
<protein>
    <recommendedName>
        <fullName evidence="5">TraD/TraG TraM recognition site domain-containing protein</fullName>
    </recommendedName>
</protein>
<feature type="compositionally biased region" description="Basic residues" evidence="1">
    <location>
        <begin position="965"/>
        <end position="974"/>
    </location>
</feature>
<dbReference type="EMBL" id="BIFR01000002">
    <property type="protein sequence ID" value="GCE15059.1"/>
    <property type="molecule type" value="Genomic_DNA"/>
</dbReference>
<feature type="compositionally biased region" description="Polar residues" evidence="1">
    <location>
        <begin position="941"/>
        <end position="952"/>
    </location>
</feature>
<proteinExistence type="predicted"/>
<keyword evidence="4" id="KW-1185">Reference proteome</keyword>
<reference evidence="4" key="1">
    <citation type="submission" date="2018-12" db="EMBL/GenBank/DDBJ databases">
        <title>Tengunoibacter tsumagoiensis gen. nov., sp. nov., Dictyobacter kobayashii sp. nov., D. alpinus sp. nov., and D. joshuensis sp. nov. and description of Dictyobacteraceae fam. nov. within the order Ktedonobacterales isolated from Tengu-no-mugimeshi.</title>
        <authorList>
            <person name="Wang C.M."/>
            <person name="Zheng Y."/>
            <person name="Sakai Y."/>
            <person name="Toyoda A."/>
            <person name="Minakuchi Y."/>
            <person name="Abe K."/>
            <person name="Yokota A."/>
            <person name="Yabe S."/>
        </authorList>
    </citation>
    <scope>NUCLEOTIDE SEQUENCE [LARGE SCALE GENOMIC DNA]</scope>
    <source>
        <strain evidence="4">Uno3</strain>
    </source>
</reference>
<keyword evidence="2" id="KW-1133">Transmembrane helix</keyword>
<feature type="region of interest" description="Disordered" evidence="1">
    <location>
        <begin position="1"/>
        <end position="21"/>
    </location>
</feature>
<feature type="compositionally biased region" description="Basic and acidic residues" evidence="1">
    <location>
        <begin position="885"/>
        <end position="903"/>
    </location>
</feature>
<dbReference type="Gene3D" id="3.40.50.300">
    <property type="entry name" value="P-loop containing nucleotide triphosphate hydrolases"/>
    <property type="match status" value="2"/>
</dbReference>
<evidence type="ECO:0000256" key="2">
    <source>
        <dbReference type="SAM" id="Phobius"/>
    </source>
</evidence>
<dbReference type="InterPro" id="IPR027417">
    <property type="entry name" value="P-loop_NTPase"/>
</dbReference>
<evidence type="ECO:0000313" key="4">
    <source>
        <dbReference type="Proteomes" id="UP000287352"/>
    </source>
</evidence>
<dbReference type="SUPFAM" id="SSF52540">
    <property type="entry name" value="P-loop containing nucleoside triphosphate hydrolases"/>
    <property type="match status" value="1"/>
</dbReference>